<dbReference type="Proteomes" id="UP000010473">
    <property type="component" value="Chromosome"/>
</dbReference>
<accession>K9XT65</accession>
<dbReference type="HOGENOM" id="CLU_217614_0_0_3"/>
<feature type="transmembrane region" description="Helical" evidence="1">
    <location>
        <begin position="14"/>
        <end position="37"/>
    </location>
</feature>
<dbReference type="KEGG" id="scs:Sta7437_1709"/>
<keyword evidence="1" id="KW-0812">Transmembrane</keyword>
<evidence type="ECO:0000256" key="1">
    <source>
        <dbReference type="SAM" id="Phobius"/>
    </source>
</evidence>
<evidence type="ECO:0000313" key="2">
    <source>
        <dbReference type="EMBL" id="AFZ35271.1"/>
    </source>
</evidence>
<reference evidence="3" key="1">
    <citation type="journal article" date="2013" name="Proc. Natl. Acad. Sci. U.S.A.">
        <title>Improving the coverage of the cyanobacterial phylum using diversity-driven genome sequencing.</title>
        <authorList>
            <person name="Shih P.M."/>
            <person name="Wu D."/>
            <person name="Latifi A."/>
            <person name="Axen S.D."/>
            <person name="Fewer D.P."/>
            <person name="Talla E."/>
            <person name="Calteau A."/>
            <person name="Cai F."/>
            <person name="Tandeau de Marsac N."/>
            <person name="Rippka R."/>
            <person name="Herdman M."/>
            <person name="Sivonen K."/>
            <person name="Coursin T."/>
            <person name="Laurent T."/>
            <person name="Goodwin L."/>
            <person name="Nolan M."/>
            <person name="Davenport K.W."/>
            <person name="Han C.S."/>
            <person name="Rubin E.M."/>
            <person name="Eisen J.A."/>
            <person name="Woyke T."/>
            <person name="Gugger M."/>
            <person name="Kerfeld C.A."/>
        </authorList>
    </citation>
    <scope>NUCLEOTIDE SEQUENCE [LARGE SCALE GENOMIC DNA]</scope>
    <source>
        <strain evidence="3">ATCC 29371 / PCC 7437</strain>
    </source>
</reference>
<keyword evidence="1" id="KW-0472">Membrane</keyword>
<proteinExistence type="predicted"/>
<keyword evidence="3" id="KW-1185">Reference proteome</keyword>
<protein>
    <submittedName>
        <fullName evidence="2">Uncharacterized protein</fullName>
    </submittedName>
</protein>
<gene>
    <name evidence="2" type="ordered locus">Sta7437_1709</name>
</gene>
<keyword evidence="1" id="KW-1133">Transmembrane helix</keyword>
<name>K9XT65_STAC7</name>
<dbReference type="AlphaFoldDB" id="K9XT65"/>
<sequence>MNNYQKSISNQNDWSFVSCALNGFAGIVIGLIIANYLGWF</sequence>
<evidence type="ECO:0000313" key="3">
    <source>
        <dbReference type="Proteomes" id="UP000010473"/>
    </source>
</evidence>
<dbReference type="EMBL" id="CP003653">
    <property type="protein sequence ID" value="AFZ35271.1"/>
    <property type="molecule type" value="Genomic_DNA"/>
</dbReference>
<organism evidence="2 3">
    <name type="scientific">Stanieria cyanosphaera (strain ATCC 29371 / PCC 7437)</name>
    <dbReference type="NCBI Taxonomy" id="111780"/>
    <lineage>
        <taxon>Bacteria</taxon>
        <taxon>Bacillati</taxon>
        <taxon>Cyanobacteriota</taxon>
        <taxon>Cyanophyceae</taxon>
        <taxon>Pleurocapsales</taxon>
        <taxon>Dermocarpellaceae</taxon>
        <taxon>Stanieria</taxon>
    </lineage>
</organism>